<protein>
    <recommendedName>
        <fullName evidence="5">Protein kinase domain-containing protein</fullName>
    </recommendedName>
</protein>
<dbReference type="AlphaFoldDB" id="A0A0B7N9H5"/>
<keyword evidence="7" id="KW-1185">Reference proteome</keyword>
<dbReference type="FunFam" id="3.30.200.20:FF:000425">
    <property type="entry name" value="Putative calcium/calmodulin-dependent protein kinase"/>
    <property type="match status" value="1"/>
</dbReference>
<keyword evidence="2 3" id="KW-0067">ATP-binding</keyword>
<dbReference type="Gene3D" id="1.10.510.10">
    <property type="entry name" value="Transferase(Phosphotransferase) domain 1"/>
    <property type="match status" value="1"/>
</dbReference>
<feature type="region of interest" description="Disordered" evidence="4">
    <location>
        <begin position="546"/>
        <end position="566"/>
    </location>
</feature>
<evidence type="ECO:0000259" key="5">
    <source>
        <dbReference type="PROSITE" id="PS50011"/>
    </source>
</evidence>
<evidence type="ECO:0000256" key="3">
    <source>
        <dbReference type="PROSITE-ProRule" id="PRU10141"/>
    </source>
</evidence>
<reference evidence="6 7" key="1">
    <citation type="submission" date="2014-09" db="EMBL/GenBank/DDBJ databases">
        <authorList>
            <person name="Ellenberger Sabrina"/>
        </authorList>
    </citation>
    <scope>NUCLEOTIDE SEQUENCE [LARGE SCALE GENOMIC DNA]</scope>
    <source>
        <strain evidence="6 7">CBS 412.66</strain>
    </source>
</reference>
<dbReference type="InterPro" id="IPR011009">
    <property type="entry name" value="Kinase-like_dom_sf"/>
</dbReference>
<dbReference type="Pfam" id="PF00069">
    <property type="entry name" value="Pkinase"/>
    <property type="match status" value="1"/>
</dbReference>
<dbReference type="InterPro" id="IPR017441">
    <property type="entry name" value="Protein_kinase_ATP_BS"/>
</dbReference>
<proteinExistence type="predicted"/>
<keyword evidence="1 3" id="KW-0547">Nucleotide-binding</keyword>
<dbReference type="OrthoDB" id="1738954at2759"/>
<dbReference type="InterPro" id="IPR008271">
    <property type="entry name" value="Ser/Thr_kinase_AS"/>
</dbReference>
<dbReference type="PROSITE" id="PS00107">
    <property type="entry name" value="PROTEIN_KINASE_ATP"/>
    <property type="match status" value="1"/>
</dbReference>
<dbReference type="InterPro" id="IPR000719">
    <property type="entry name" value="Prot_kinase_dom"/>
</dbReference>
<dbReference type="SMART" id="SM00220">
    <property type="entry name" value="S_TKc"/>
    <property type="match status" value="1"/>
</dbReference>
<dbReference type="Gene3D" id="3.30.200.20">
    <property type="entry name" value="Phosphorylase Kinase, domain 1"/>
    <property type="match status" value="1"/>
</dbReference>
<dbReference type="PANTHER" id="PTHR24347">
    <property type="entry name" value="SERINE/THREONINE-PROTEIN KINASE"/>
    <property type="match status" value="1"/>
</dbReference>
<evidence type="ECO:0000256" key="1">
    <source>
        <dbReference type="ARBA" id="ARBA00022741"/>
    </source>
</evidence>
<name>A0A0B7N9H5_9FUNG</name>
<accession>A0A0B7N9H5</accession>
<dbReference type="GO" id="GO:0005524">
    <property type="term" value="F:ATP binding"/>
    <property type="evidence" value="ECO:0007669"/>
    <property type="project" value="UniProtKB-UniRule"/>
</dbReference>
<feature type="region of interest" description="Disordered" evidence="4">
    <location>
        <begin position="463"/>
        <end position="521"/>
    </location>
</feature>
<feature type="compositionally biased region" description="Acidic residues" evidence="4">
    <location>
        <begin position="489"/>
        <end position="508"/>
    </location>
</feature>
<dbReference type="PROSITE" id="PS00108">
    <property type="entry name" value="PROTEIN_KINASE_ST"/>
    <property type="match status" value="1"/>
</dbReference>
<dbReference type="EMBL" id="LN727311">
    <property type="protein sequence ID" value="CEP12073.1"/>
    <property type="molecule type" value="Genomic_DNA"/>
</dbReference>
<evidence type="ECO:0000256" key="2">
    <source>
        <dbReference type="ARBA" id="ARBA00022840"/>
    </source>
</evidence>
<feature type="compositionally biased region" description="Polar residues" evidence="4">
    <location>
        <begin position="546"/>
        <end position="561"/>
    </location>
</feature>
<dbReference type="PROSITE" id="PS50011">
    <property type="entry name" value="PROTEIN_KINASE_DOM"/>
    <property type="match status" value="1"/>
</dbReference>
<feature type="binding site" evidence="3">
    <location>
        <position position="88"/>
    </location>
    <ligand>
        <name>ATP</name>
        <dbReference type="ChEBI" id="CHEBI:30616"/>
    </ligand>
</feature>
<organism evidence="6 7">
    <name type="scientific">Parasitella parasitica</name>
    <dbReference type="NCBI Taxonomy" id="35722"/>
    <lineage>
        <taxon>Eukaryota</taxon>
        <taxon>Fungi</taxon>
        <taxon>Fungi incertae sedis</taxon>
        <taxon>Mucoromycota</taxon>
        <taxon>Mucoromycotina</taxon>
        <taxon>Mucoromycetes</taxon>
        <taxon>Mucorales</taxon>
        <taxon>Mucorineae</taxon>
        <taxon>Mucoraceae</taxon>
        <taxon>Parasitella</taxon>
    </lineage>
</organism>
<dbReference type="STRING" id="35722.A0A0B7N9H5"/>
<sequence>MLAQIKSIFKQKKTYPGKDLTAEEKQKNKDVAARIVQEEKHRKTVLPNYPGLERFEMIEKIGEGAFSFVFKARDTATDSEVAIKVVRKRELDASEHGQSHLHPNMKKKTKATERANILKEVQIMRNMQHRNIVRLVQFSESDEYYFLVLELCKGGELFHRIVQLTYFSEDLARHVIVQVAEGIRYLHEECGVVHRDIKPENILFEPIPVIKRDNVENPFGDEDKEDEGEFTEGVGGGGIGVVKLADFGLSKVIWDNSTLTPCGTVGYTAPEIVRDQKYSKSVDMWAIGCVLYTILCGFPPFYDESIRALTHKVARGEYTFLSPWWDPISASAKDLIRNLLTVDPEKRYTIEEFFKHPWVTKSQFPPPAPSADDELPAKPMFEKKLKSNDPRAQAMQNAASKAAAAQQEQKRQNQAFNDLNTKPSTPAAKEGKAAKRTDVFSPGITSIKEILDITYAVQRMGEEKKNRAGNTPAIHAAKQPQAFGGYDSISEEDDDEDDEDEPSSDDSSNEIKSSPTNRIQKDVIAMAQQLVQDGKGIAPAAYTVTPEQKSQSYDTHIATPTSRRKRNMFELDMSKATLLRNRKLVE</sequence>
<dbReference type="Proteomes" id="UP000054107">
    <property type="component" value="Unassembled WGS sequence"/>
</dbReference>
<dbReference type="SUPFAM" id="SSF56112">
    <property type="entry name" value="Protein kinase-like (PK-like)"/>
    <property type="match status" value="1"/>
</dbReference>
<feature type="region of interest" description="Disordered" evidence="4">
    <location>
        <begin position="386"/>
        <end position="436"/>
    </location>
</feature>
<evidence type="ECO:0000256" key="4">
    <source>
        <dbReference type="SAM" id="MobiDB-lite"/>
    </source>
</evidence>
<feature type="compositionally biased region" description="Low complexity" evidence="4">
    <location>
        <begin position="391"/>
        <end position="415"/>
    </location>
</feature>
<dbReference type="GO" id="GO:0004672">
    <property type="term" value="F:protein kinase activity"/>
    <property type="evidence" value="ECO:0007669"/>
    <property type="project" value="InterPro"/>
</dbReference>
<evidence type="ECO:0000313" key="7">
    <source>
        <dbReference type="Proteomes" id="UP000054107"/>
    </source>
</evidence>
<gene>
    <name evidence="6" type="primary">PARPA_05986.1 scaffold 20345</name>
</gene>
<evidence type="ECO:0000313" key="6">
    <source>
        <dbReference type="EMBL" id="CEP12073.1"/>
    </source>
</evidence>
<feature type="domain" description="Protein kinase" evidence="5">
    <location>
        <begin position="55"/>
        <end position="359"/>
    </location>
</feature>